<dbReference type="EMBL" id="JAPDMQ010000059">
    <property type="protein sequence ID" value="KAK0537468.1"/>
    <property type="molecule type" value="Genomic_DNA"/>
</dbReference>
<comment type="caution">
    <text evidence="2">The sequence shown here is derived from an EMBL/GenBank/DDBJ whole genome shotgun (WGS) entry which is preliminary data.</text>
</comment>
<protein>
    <submittedName>
        <fullName evidence="2">Uncharacterized protein</fullName>
    </submittedName>
</protein>
<evidence type="ECO:0000313" key="3">
    <source>
        <dbReference type="Proteomes" id="UP001176521"/>
    </source>
</evidence>
<feature type="compositionally biased region" description="Polar residues" evidence="1">
    <location>
        <begin position="126"/>
        <end position="137"/>
    </location>
</feature>
<evidence type="ECO:0000313" key="2">
    <source>
        <dbReference type="EMBL" id="KAK0537468.1"/>
    </source>
</evidence>
<evidence type="ECO:0000256" key="1">
    <source>
        <dbReference type="SAM" id="MobiDB-lite"/>
    </source>
</evidence>
<gene>
    <name evidence="2" type="ORF">OC842_001614</name>
</gene>
<name>A0AAN6GEP5_9BASI</name>
<feature type="region of interest" description="Disordered" evidence="1">
    <location>
        <begin position="80"/>
        <end position="138"/>
    </location>
</feature>
<proteinExistence type="predicted"/>
<organism evidence="2 3">
    <name type="scientific">Tilletia horrida</name>
    <dbReference type="NCBI Taxonomy" id="155126"/>
    <lineage>
        <taxon>Eukaryota</taxon>
        <taxon>Fungi</taxon>
        <taxon>Dikarya</taxon>
        <taxon>Basidiomycota</taxon>
        <taxon>Ustilaginomycotina</taxon>
        <taxon>Exobasidiomycetes</taxon>
        <taxon>Tilletiales</taxon>
        <taxon>Tilletiaceae</taxon>
        <taxon>Tilletia</taxon>
    </lineage>
</organism>
<dbReference type="Proteomes" id="UP001176521">
    <property type="component" value="Unassembled WGS sequence"/>
</dbReference>
<keyword evidence="3" id="KW-1185">Reference proteome</keyword>
<reference evidence="2" key="1">
    <citation type="journal article" date="2023" name="PhytoFront">
        <title>Draft Genome Resources of Seven Strains of Tilletia horrida, Causal Agent of Kernel Smut of Rice.</title>
        <authorList>
            <person name="Khanal S."/>
            <person name="Antony Babu S."/>
            <person name="Zhou X.G."/>
        </authorList>
    </citation>
    <scope>NUCLEOTIDE SEQUENCE</scope>
    <source>
        <strain evidence="2">TX3</strain>
    </source>
</reference>
<sequence length="306" mass="34374">MPSQPDIEDYASKIRPELLGPFFAALHAVQESHVGLTRPDWAAIWTQARFSDTPDTLKQWLAYFWDSYLDDVKAGTTPPLFEAPISQAPSGDAGNHRLPAPEQRQKQQQQQDNEGASAQDHEEQTESQLNSRPSSPSVYLRDWKLDRDHAQGGSHGGVFRTGAASHVEHPTGEGQPEAAISDMRSSSHQLVLRQTRQALEEYEPIGAVSEEARRSLRGSHTKLMSSWEYVGLYRLSQGVPTGLAMTESEVANFVSSKPRKVRLPTHCKRVRECWRCRHCGTHRYIKISGCYVLSKHVKKHHAHVTP</sequence>
<accession>A0AAN6GEP5</accession>
<dbReference type="AlphaFoldDB" id="A0AAN6GEP5"/>